<evidence type="ECO:0000313" key="2">
    <source>
        <dbReference type="WBParaSite" id="nRc.2.0.1.t36218-RA"/>
    </source>
</evidence>
<dbReference type="AlphaFoldDB" id="A0A915KBQ8"/>
<proteinExistence type="predicted"/>
<dbReference type="Proteomes" id="UP000887565">
    <property type="component" value="Unplaced"/>
</dbReference>
<dbReference type="WBParaSite" id="nRc.2.0.1.t36218-RA">
    <property type="protein sequence ID" value="nRc.2.0.1.t36218-RA"/>
    <property type="gene ID" value="nRc.2.0.1.g36218"/>
</dbReference>
<sequence>MRHSTKIYLVRVNFTVLNALDILSIKKISIITEGRNFTGKN</sequence>
<accession>A0A915KBQ8</accession>
<evidence type="ECO:0000313" key="1">
    <source>
        <dbReference type="Proteomes" id="UP000887565"/>
    </source>
</evidence>
<protein>
    <submittedName>
        <fullName evidence="2">Uncharacterized protein</fullName>
    </submittedName>
</protein>
<keyword evidence="1" id="KW-1185">Reference proteome</keyword>
<name>A0A915KBQ8_ROMCU</name>
<reference evidence="2" key="1">
    <citation type="submission" date="2022-11" db="UniProtKB">
        <authorList>
            <consortium name="WormBaseParasite"/>
        </authorList>
    </citation>
    <scope>IDENTIFICATION</scope>
</reference>
<organism evidence="1 2">
    <name type="scientific">Romanomermis culicivorax</name>
    <name type="common">Nematode worm</name>
    <dbReference type="NCBI Taxonomy" id="13658"/>
    <lineage>
        <taxon>Eukaryota</taxon>
        <taxon>Metazoa</taxon>
        <taxon>Ecdysozoa</taxon>
        <taxon>Nematoda</taxon>
        <taxon>Enoplea</taxon>
        <taxon>Dorylaimia</taxon>
        <taxon>Mermithida</taxon>
        <taxon>Mermithoidea</taxon>
        <taxon>Mermithidae</taxon>
        <taxon>Romanomermis</taxon>
    </lineage>
</organism>